<sequence length="159" mass="17302">MRKFSAILFGLALLLGFQVGSAFADSKLDSTVDKLIGIDYEYGGTTTSGFDCSGFTSYVFKQLGLKLSRSSKEQYELGDKVASEDLRAGDLVFFNTTGNGVSHVGIYVGNNKFAHSSTSKGVTISDLDEKYWAKRYIGARRVMDSDTYQKVAVDAEQAA</sequence>
<keyword evidence="3" id="KW-0378">Hydrolase</keyword>
<keyword evidence="5" id="KW-0732">Signal</keyword>
<protein>
    <submittedName>
        <fullName evidence="7">C40 family peptidase</fullName>
    </submittedName>
</protein>
<dbReference type="PROSITE" id="PS51935">
    <property type="entry name" value="NLPC_P60"/>
    <property type="match status" value="1"/>
</dbReference>
<dbReference type="PANTHER" id="PTHR47053:SF1">
    <property type="entry name" value="MUREIN DD-ENDOPEPTIDASE MEPH-RELATED"/>
    <property type="match status" value="1"/>
</dbReference>
<keyword evidence="8" id="KW-1185">Reference proteome</keyword>
<evidence type="ECO:0000256" key="1">
    <source>
        <dbReference type="ARBA" id="ARBA00007074"/>
    </source>
</evidence>
<dbReference type="GO" id="GO:0008234">
    <property type="term" value="F:cysteine-type peptidase activity"/>
    <property type="evidence" value="ECO:0007669"/>
    <property type="project" value="UniProtKB-KW"/>
</dbReference>
<dbReference type="InterPro" id="IPR051202">
    <property type="entry name" value="Peptidase_C40"/>
</dbReference>
<dbReference type="Gene3D" id="3.90.1720.10">
    <property type="entry name" value="endopeptidase domain like (from Nostoc punctiforme)"/>
    <property type="match status" value="1"/>
</dbReference>
<dbReference type="InterPro" id="IPR038765">
    <property type="entry name" value="Papain-like_cys_pep_sf"/>
</dbReference>
<dbReference type="AlphaFoldDB" id="A0A841TXW5"/>
<evidence type="ECO:0000256" key="2">
    <source>
        <dbReference type="ARBA" id="ARBA00022670"/>
    </source>
</evidence>
<proteinExistence type="inferred from homology"/>
<name>A0A841TXW5_9BACL</name>
<comment type="caution">
    <text evidence="7">The sequence shown here is derived from an EMBL/GenBank/DDBJ whole genome shotgun (WGS) entry which is preliminary data.</text>
</comment>
<dbReference type="GO" id="GO:0006508">
    <property type="term" value="P:proteolysis"/>
    <property type="evidence" value="ECO:0007669"/>
    <property type="project" value="UniProtKB-KW"/>
</dbReference>
<dbReference type="RefSeq" id="WP_185135811.1">
    <property type="nucleotide sequence ID" value="NZ_BORM01000028.1"/>
</dbReference>
<feature type="signal peptide" evidence="5">
    <location>
        <begin position="1"/>
        <end position="24"/>
    </location>
</feature>
<evidence type="ECO:0000256" key="5">
    <source>
        <dbReference type="SAM" id="SignalP"/>
    </source>
</evidence>
<evidence type="ECO:0000259" key="6">
    <source>
        <dbReference type="PROSITE" id="PS51935"/>
    </source>
</evidence>
<dbReference type="Proteomes" id="UP000553776">
    <property type="component" value="Unassembled WGS sequence"/>
</dbReference>
<dbReference type="PANTHER" id="PTHR47053">
    <property type="entry name" value="MUREIN DD-ENDOPEPTIDASE MEPH-RELATED"/>
    <property type="match status" value="1"/>
</dbReference>
<feature type="chain" id="PRO_5032398822" evidence="5">
    <location>
        <begin position="25"/>
        <end position="159"/>
    </location>
</feature>
<feature type="domain" description="NlpC/P60" evidence="6">
    <location>
        <begin position="21"/>
        <end position="143"/>
    </location>
</feature>
<dbReference type="Pfam" id="PF00877">
    <property type="entry name" value="NLPC_P60"/>
    <property type="match status" value="1"/>
</dbReference>
<dbReference type="EMBL" id="JACJVR010000039">
    <property type="protein sequence ID" value="MBB6691818.1"/>
    <property type="molecule type" value="Genomic_DNA"/>
</dbReference>
<evidence type="ECO:0000313" key="7">
    <source>
        <dbReference type="EMBL" id="MBB6691818.1"/>
    </source>
</evidence>
<reference evidence="7 8" key="1">
    <citation type="submission" date="2020-08" db="EMBL/GenBank/DDBJ databases">
        <title>Cohnella phylogeny.</title>
        <authorList>
            <person name="Dunlap C."/>
        </authorList>
    </citation>
    <scope>NUCLEOTIDE SEQUENCE [LARGE SCALE GENOMIC DNA]</scope>
    <source>
        <strain evidence="7 8">DSM 25239</strain>
    </source>
</reference>
<keyword evidence="4" id="KW-0788">Thiol protease</keyword>
<accession>A0A841TXW5</accession>
<gene>
    <name evidence="7" type="ORF">H7B90_10455</name>
</gene>
<evidence type="ECO:0000313" key="8">
    <source>
        <dbReference type="Proteomes" id="UP000553776"/>
    </source>
</evidence>
<dbReference type="SUPFAM" id="SSF54001">
    <property type="entry name" value="Cysteine proteinases"/>
    <property type="match status" value="1"/>
</dbReference>
<dbReference type="InterPro" id="IPR000064">
    <property type="entry name" value="NLP_P60_dom"/>
</dbReference>
<comment type="similarity">
    <text evidence="1">Belongs to the peptidase C40 family.</text>
</comment>
<evidence type="ECO:0000256" key="3">
    <source>
        <dbReference type="ARBA" id="ARBA00022801"/>
    </source>
</evidence>
<keyword evidence="2" id="KW-0645">Protease</keyword>
<evidence type="ECO:0000256" key="4">
    <source>
        <dbReference type="ARBA" id="ARBA00022807"/>
    </source>
</evidence>
<organism evidence="7 8">
    <name type="scientific">Cohnella xylanilytica</name>
    <dbReference type="NCBI Taxonomy" id="557555"/>
    <lineage>
        <taxon>Bacteria</taxon>
        <taxon>Bacillati</taxon>
        <taxon>Bacillota</taxon>
        <taxon>Bacilli</taxon>
        <taxon>Bacillales</taxon>
        <taxon>Paenibacillaceae</taxon>
        <taxon>Cohnella</taxon>
    </lineage>
</organism>